<dbReference type="Gene3D" id="3.40.430.10">
    <property type="entry name" value="Dihydrofolate Reductase, subunit A"/>
    <property type="match status" value="1"/>
</dbReference>
<dbReference type="InterPro" id="IPR024072">
    <property type="entry name" value="DHFR-like_dom_sf"/>
</dbReference>
<evidence type="ECO:0000256" key="6">
    <source>
        <dbReference type="ARBA" id="ARBA00023002"/>
    </source>
</evidence>
<evidence type="ECO:0000256" key="1">
    <source>
        <dbReference type="ARBA" id="ARBA00005104"/>
    </source>
</evidence>
<dbReference type="InterPro" id="IPR011549">
    <property type="entry name" value="RibD_C"/>
</dbReference>
<dbReference type="InterPro" id="IPR002734">
    <property type="entry name" value="RibDG_C"/>
</dbReference>
<dbReference type="PANTHER" id="PTHR38011:SF7">
    <property type="entry name" value="2,5-DIAMINO-6-RIBOSYLAMINO-4(3H)-PYRIMIDINONE 5'-PHOSPHATE REDUCTASE"/>
    <property type="match status" value="1"/>
</dbReference>
<comment type="pathway">
    <text evidence="1">Cofactor biosynthesis; riboflavin biosynthesis.</text>
</comment>
<keyword evidence="5" id="KW-0521">NADP</keyword>
<comment type="catalytic activity">
    <reaction evidence="8">
        <text>2,5-diamino-6-(1-D-ribitylamino)pyrimidin-4(3H)-one 5'-phosphate + NADP(+) = 2,5-diamino-6-(1-D-ribosylamino)pyrimidin-4(3H)-one 5'-phosphate + NADPH + H(+)</text>
        <dbReference type="Rhea" id="RHEA:27278"/>
        <dbReference type="ChEBI" id="CHEBI:15378"/>
        <dbReference type="ChEBI" id="CHEBI:57783"/>
        <dbReference type="ChEBI" id="CHEBI:58349"/>
        <dbReference type="ChEBI" id="CHEBI:58890"/>
        <dbReference type="ChEBI" id="CHEBI:59545"/>
        <dbReference type="EC" id="1.1.1.302"/>
    </reaction>
</comment>
<keyword evidence="6 11" id="KW-0560">Oxidoreductase</keyword>
<organism evidence="11">
    <name type="scientific">uncultured marine thaumarchaeote KM3_38_E04</name>
    <dbReference type="NCBI Taxonomy" id="1456139"/>
    <lineage>
        <taxon>Archaea</taxon>
        <taxon>Nitrososphaerota</taxon>
        <taxon>environmental samples</taxon>
    </lineage>
</organism>
<comment type="catalytic activity">
    <reaction evidence="7">
        <text>2,5-diamino-6-(1-D-ribitylamino)pyrimidin-4(3H)-one 5'-phosphate + NAD(+) = 2,5-diamino-6-(1-D-ribosylamino)pyrimidin-4(3H)-one 5'-phosphate + NADH + H(+)</text>
        <dbReference type="Rhea" id="RHEA:27274"/>
        <dbReference type="ChEBI" id="CHEBI:15378"/>
        <dbReference type="ChEBI" id="CHEBI:57540"/>
        <dbReference type="ChEBI" id="CHEBI:57945"/>
        <dbReference type="ChEBI" id="CHEBI:58890"/>
        <dbReference type="ChEBI" id="CHEBI:59545"/>
        <dbReference type="EC" id="1.1.1.302"/>
    </reaction>
</comment>
<reference evidence="11" key="1">
    <citation type="journal article" date="2014" name="Genome Biol. Evol.">
        <title>Pangenome evidence for extensive interdomain horizontal transfer affecting lineage core and shell genes in uncultured planktonic thaumarchaeota and euryarchaeota.</title>
        <authorList>
            <person name="Deschamps P."/>
            <person name="Zivanovic Y."/>
            <person name="Moreira D."/>
            <person name="Rodriguez-Valera F."/>
            <person name="Lopez-Garcia P."/>
        </authorList>
    </citation>
    <scope>NUCLEOTIDE SEQUENCE</scope>
</reference>
<sequence>MESYRPHIILSAAISLDGKLATRTGDSELSTKKDKIRVYKLRSKVDAILVGKNTVEIDDPLLTVRGIKGKNPIRIILDSKAAIRPSSQILRTSSKIPTIIVVTKMVKKKNLDKLKKFPVTIQICGNHKINIKKLLKILKEKKIKNLLVEGGGITNWAFVKENLIDEAIITITPYILGGNSSPTLVDGKGFSVIKKSTTLKLKKTTKMKNEVVLYYEK</sequence>
<dbReference type="InterPro" id="IPR050765">
    <property type="entry name" value="Riboflavin_Biosynth_HTPR"/>
</dbReference>
<accession>A0A075H331</accession>
<proteinExistence type="inferred from homology"/>
<dbReference type="UniPathway" id="UPA00275"/>
<dbReference type="GO" id="GO:0008703">
    <property type="term" value="F:5-amino-6-(5-phosphoribosylamino)uracil reductase activity"/>
    <property type="evidence" value="ECO:0007669"/>
    <property type="project" value="InterPro"/>
</dbReference>
<evidence type="ECO:0000256" key="8">
    <source>
        <dbReference type="ARBA" id="ARBA00049020"/>
    </source>
</evidence>
<evidence type="ECO:0000256" key="2">
    <source>
        <dbReference type="ARBA" id="ARBA00009723"/>
    </source>
</evidence>
<dbReference type="Pfam" id="PF01872">
    <property type="entry name" value="RibD_C"/>
    <property type="match status" value="1"/>
</dbReference>
<evidence type="ECO:0000256" key="3">
    <source>
        <dbReference type="ARBA" id="ARBA00011738"/>
    </source>
</evidence>
<evidence type="ECO:0000256" key="5">
    <source>
        <dbReference type="ARBA" id="ARBA00022857"/>
    </source>
</evidence>
<dbReference type="EMBL" id="KF900868">
    <property type="protein sequence ID" value="AIF09620.1"/>
    <property type="molecule type" value="Genomic_DNA"/>
</dbReference>
<feature type="domain" description="Bacterial bifunctional deaminase-reductase C-terminal" evidence="10">
    <location>
        <begin position="6"/>
        <end position="213"/>
    </location>
</feature>
<dbReference type="GO" id="GO:0009231">
    <property type="term" value="P:riboflavin biosynthetic process"/>
    <property type="evidence" value="ECO:0007669"/>
    <property type="project" value="UniProtKB-UniPathway"/>
</dbReference>
<comment type="similarity">
    <text evidence="2">Belongs to the HTP reductase family.</text>
</comment>
<evidence type="ECO:0000313" key="11">
    <source>
        <dbReference type="EMBL" id="AIF09620.1"/>
    </source>
</evidence>
<dbReference type="NCBIfam" id="TIGR01508">
    <property type="entry name" value="rib_reduct_arch"/>
    <property type="match status" value="1"/>
</dbReference>
<name>A0A075H331_9ARCH</name>
<dbReference type="SUPFAM" id="SSF53597">
    <property type="entry name" value="Dihydrofolate reductase-like"/>
    <property type="match status" value="1"/>
</dbReference>
<dbReference type="AlphaFoldDB" id="A0A075H331"/>
<gene>
    <name evidence="11" type="primary">RIB7</name>
    <name evidence="11" type="synonym">arfC</name>
</gene>
<evidence type="ECO:0000256" key="7">
    <source>
        <dbReference type="ARBA" id="ARBA00047550"/>
    </source>
</evidence>
<evidence type="ECO:0000256" key="4">
    <source>
        <dbReference type="ARBA" id="ARBA00022619"/>
    </source>
</evidence>
<evidence type="ECO:0000259" key="10">
    <source>
        <dbReference type="Pfam" id="PF01872"/>
    </source>
</evidence>
<dbReference type="NCBIfam" id="TIGR00227">
    <property type="entry name" value="ribD_Cterm"/>
    <property type="match status" value="1"/>
</dbReference>
<dbReference type="InterPro" id="IPR006401">
    <property type="entry name" value="Rib_reduct_arc"/>
</dbReference>
<keyword evidence="4" id="KW-0686">Riboflavin biosynthesis</keyword>
<dbReference type="GO" id="GO:0050661">
    <property type="term" value="F:NADP binding"/>
    <property type="evidence" value="ECO:0007669"/>
    <property type="project" value="InterPro"/>
</dbReference>
<evidence type="ECO:0000256" key="9">
    <source>
        <dbReference type="NCBIfam" id="TIGR01508"/>
    </source>
</evidence>
<dbReference type="PANTHER" id="PTHR38011">
    <property type="entry name" value="DIHYDROFOLATE REDUCTASE FAMILY PROTEIN (AFU_ORTHOLOGUE AFUA_8G06820)"/>
    <property type="match status" value="1"/>
</dbReference>
<protein>
    <recommendedName>
        <fullName evidence="9">2,5-diamino-6-(ribosylamino)-4(3H)-pyrimidinone 5'-phosphate reductase</fullName>
        <ecNumber evidence="9">1.1.1.302</ecNumber>
    </recommendedName>
</protein>
<dbReference type="EC" id="1.1.1.302" evidence="9"/>
<comment type="subunit">
    <text evidence="3">Homodimer.</text>
</comment>